<feature type="domain" description="NB-ARC" evidence="7">
    <location>
        <begin position="208"/>
        <end position="361"/>
    </location>
</feature>
<dbReference type="Proteomes" id="UP000729402">
    <property type="component" value="Unassembled WGS sequence"/>
</dbReference>
<evidence type="ECO:0000313" key="11">
    <source>
        <dbReference type="EMBL" id="KAG8090135.1"/>
    </source>
</evidence>
<gene>
    <name evidence="11" type="ORF">GUJ93_ZPchr0011g27454</name>
</gene>
<dbReference type="InterPro" id="IPR002182">
    <property type="entry name" value="NB-ARC"/>
</dbReference>
<organism evidence="11 12">
    <name type="scientific">Zizania palustris</name>
    <name type="common">Northern wild rice</name>
    <dbReference type="NCBI Taxonomy" id="103762"/>
    <lineage>
        <taxon>Eukaryota</taxon>
        <taxon>Viridiplantae</taxon>
        <taxon>Streptophyta</taxon>
        <taxon>Embryophyta</taxon>
        <taxon>Tracheophyta</taxon>
        <taxon>Spermatophyta</taxon>
        <taxon>Magnoliopsida</taxon>
        <taxon>Liliopsida</taxon>
        <taxon>Poales</taxon>
        <taxon>Poaceae</taxon>
        <taxon>BOP clade</taxon>
        <taxon>Oryzoideae</taxon>
        <taxon>Oryzeae</taxon>
        <taxon>Zizaniinae</taxon>
        <taxon>Zizania</taxon>
    </lineage>
</organism>
<evidence type="ECO:0000313" key="12">
    <source>
        <dbReference type="Proteomes" id="UP000729402"/>
    </source>
</evidence>
<accession>A0A8J5WFL0</accession>
<dbReference type="PANTHER" id="PTHR23155:SF1228">
    <property type="entry name" value="NB-ARC DOMAIN CONTAINING PROTEIN, EXPRESSED"/>
    <property type="match status" value="1"/>
</dbReference>
<feature type="domain" description="Disease resistance R13L4/SHOC-2-like LRR" evidence="10">
    <location>
        <begin position="535"/>
        <end position="661"/>
    </location>
</feature>
<evidence type="ECO:0000259" key="8">
    <source>
        <dbReference type="Pfam" id="PF18052"/>
    </source>
</evidence>
<evidence type="ECO:0000259" key="10">
    <source>
        <dbReference type="Pfam" id="PF23598"/>
    </source>
</evidence>
<dbReference type="PANTHER" id="PTHR23155">
    <property type="entry name" value="DISEASE RESISTANCE PROTEIN RP"/>
    <property type="match status" value="1"/>
</dbReference>
<dbReference type="Pfam" id="PF23598">
    <property type="entry name" value="LRR_14"/>
    <property type="match status" value="1"/>
</dbReference>
<dbReference type="OrthoDB" id="1935686at2759"/>
<keyword evidence="12" id="KW-1185">Reference proteome</keyword>
<dbReference type="Pfam" id="PF18052">
    <property type="entry name" value="Rx_N"/>
    <property type="match status" value="1"/>
</dbReference>
<sequence length="703" mass="79591">MDSAAAIAVDSVLHKIQALLEDESLAESMPAFGRNMAGIQSSLESMKQSFVTTQLVDHPPGSPIWTWMRDLRERAYDVEDQIDRFMIANGSPPSPSVRLQKHGFKGLLQRTNDLLSNVKARRRLSGDIQKHKDHVLQLHAVLPSLAASPSTRRTDDVDCGSSSVHNTPIQALAAGEVTVGLDGPRDELIKLLMVMESESESESESAARLKVVSVVGSGGMGKTTLTQHVYSTIGPHFHCRAWVVVSQMNIREILTDLLRQVCGDEEEEEEGKCDERHLVKKIRESLHHRRYLLVLDDLWSLEAWETIKFALPMDSNGSRIITTTRVQSVAKSCSSHWNDIVYEIRPLSTDDSRRLFYTRIFGSDTCPPHLVQVSEKIYKKFSGVPLAIKTISSLLATKARTEQEWWEVDNSLGNYGAGNTIFEGIASILHDYVITRDRLVMRWIAEGFIIEEPGRNLKELGESYFNELIERSFIQPVHVGCDGQPEYCRVHDLVHDFVVSKSAEENLAISLDLEDCQNLQDQHFKEIGSLLHLRLNKLQSLSIHGTDSSVDLLHRLYHPIRGLKKFQMNKDCYLSSIPEWLRSLPNLAYVCVDVKEVKNKDLQLLSCLPLLTYLSLSSRVVPTEKLAICSKGFLVLQEFHLHSAWANLTFEPGSMPKIERKGWSKKTGIWKDKFFKLADTFFAMESDIWCYIGFKPFLSYLLI</sequence>
<feature type="domain" description="Disease resistance N-terminal" evidence="8">
    <location>
        <begin position="8"/>
        <end position="90"/>
    </location>
</feature>
<dbReference type="FunFam" id="3.40.50.300:FF:001091">
    <property type="entry name" value="Probable disease resistance protein At1g61300"/>
    <property type="match status" value="1"/>
</dbReference>
<dbReference type="Pfam" id="PF00931">
    <property type="entry name" value="NB-ARC"/>
    <property type="match status" value="1"/>
</dbReference>
<comment type="caution">
    <text evidence="11">The sequence shown here is derived from an EMBL/GenBank/DDBJ whole genome shotgun (WGS) entry which is preliminary data.</text>
</comment>
<reference evidence="11" key="1">
    <citation type="journal article" date="2021" name="bioRxiv">
        <title>Whole Genome Assembly and Annotation of Northern Wild Rice, Zizania palustris L., Supports a Whole Genome Duplication in the Zizania Genus.</title>
        <authorList>
            <person name="Haas M."/>
            <person name="Kono T."/>
            <person name="Macchietto M."/>
            <person name="Millas R."/>
            <person name="McGilp L."/>
            <person name="Shao M."/>
            <person name="Duquette J."/>
            <person name="Hirsch C.N."/>
            <person name="Kimball J."/>
        </authorList>
    </citation>
    <scope>NUCLEOTIDE SEQUENCE</scope>
    <source>
        <tissue evidence="11">Fresh leaf tissue</tissue>
    </source>
</reference>
<evidence type="ECO:0000259" key="7">
    <source>
        <dbReference type="Pfam" id="PF00931"/>
    </source>
</evidence>
<keyword evidence="5" id="KW-0611">Plant defense</keyword>
<dbReference type="InterPro" id="IPR041118">
    <property type="entry name" value="Rx_N"/>
</dbReference>
<evidence type="ECO:0000256" key="5">
    <source>
        <dbReference type="ARBA" id="ARBA00022821"/>
    </source>
</evidence>
<dbReference type="GO" id="GO:0043531">
    <property type="term" value="F:ADP binding"/>
    <property type="evidence" value="ECO:0007669"/>
    <property type="project" value="InterPro"/>
</dbReference>
<dbReference type="GO" id="GO:0098542">
    <property type="term" value="P:defense response to other organism"/>
    <property type="evidence" value="ECO:0007669"/>
    <property type="project" value="TreeGrafter"/>
</dbReference>
<evidence type="ECO:0000256" key="3">
    <source>
        <dbReference type="ARBA" id="ARBA00022737"/>
    </source>
</evidence>
<keyword evidence="2" id="KW-0433">Leucine-rich repeat</keyword>
<proteinExistence type="inferred from homology"/>
<evidence type="ECO:0000256" key="6">
    <source>
        <dbReference type="ARBA" id="ARBA00023054"/>
    </source>
</evidence>
<keyword evidence="4" id="KW-0547">Nucleotide-binding</keyword>
<feature type="domain" description="Disease resistance protein winged helix" evidence="9">
    <location>
        <begin position="431"/>
        <end position="498"/>
    </location>
</feature>
<protein>
    <recommendedName>
        <fullName evidence="13">NB-ARC domain-containing protein</fullName>
    </recommendedName>
</protein>
<evidence type="ECO:0000259" key="9">
    <source>
        <dbReference type="Pfam" id="PF23559"/>
    </source>
</evidence>
<keyword evidence="6" id="KW-0175">Coiled coil</keyword>
<dbReference type="Pfam" id="PF23559">
    <property type="entry name" value="WHD_DRP"/>
    <property type="match status" value="1"/>
</dbReference>
<keyword evidence="3" id="KW-0677">Repeat</keyword>
<dbReference type="InterPro" id="IPR044974">
    <property type="entry name" value="Disease_R_plants"/>
</dbReference>
<comment type="similarity">
    <text evidence="1">Belongs to the disease resistance NB-LRR family.</text>
</comment>
<dbReference type="InterPro" id="IPR058922">
    <property type="entry name" value="WHD_DRP"/>
</dbReference>
<dbReference type="InterPro" id="IPR055414">
    <property type="entry name" value="LRR_R13L4/SHOC2-like"/>
</dbReference>
<evidence type="ECO:0000256" key="4">
    <source>
        <dbReference type="ARBA" id="ARBA00022741"/>
    </source>
</evidence>
<dbReference type="AlphaFoldDB" id="A0A8J5WFL0"/>
<reference evidence="11" key="2">
    <citation type="submission" date="2021-02" db="EMBL/GenBank/DDBJ databases">
        <authorList>
            <person name="Kimball J.A."/>
            <person name="Haas M.W."/>
            <person name="Macchietto M."/>
            <person name="Kono T."/>
            <person name="Duquette J."/>
            <person name="Shao M."/>
        </authorList>
    </citation>
    <scope>NUCLEOTIDE SEQUENCE</scope>
    <source>
        <tissue evidence="11">Fresh leaf tissue</tissue>
    </source>
</reference>
<evidence type="ECO:0000256" key="1">
    <source>
        <dbReference type="ARBA" id="ARBA00008894"/>
    </source>
</evidence>
<dbReference type="EMBL" id="JAAALK010000081">
    <property type="protein sequence ID" value="KAG8090135.1"/>
    <property type="molecule type" value="Genomic_DNA"/>
</dbReference>
<name>A0A8J5WFL0_ZIZPA</name>
<evidence type="ECO:0008006" key="13">
    <source>
        <dbReference type="Google" id="ProtNLM"/>
    </source>
</evidence>
<evidence type="ECO:0000256" key="2">
    <source>
        <dbReference type="ARBA" id="ARBA00022614"/>
    </source>
</evidence>